<evidence type="ECO:0000313" key="6">
    <source>
        <dbReference type="EMBL" id="MBK1711634.1"/>
    </source>
</evidence>
<dbReference type="SUPFAM" id="SSF53474">
    <property type="entry name" value="alpha/beta-Hydrolases"/>
    <property type="match status" value="1"/>
</dbReference>
<comment type="similarity">
    <text evidence="1">Belongs to the peptidase S33 family.</text>
</comment>
<dbReference type="EMBL" id="NRRU01000005">
    <property type="protein sequence ID" value="MBK1711634.1"/>
    <property type="molecule type" value="Genomic_DNA"/>
</dbReference>
<feature type="chain" id="PRO_5045958363" evidence="4">
    <location>
        <begin position="24"/>
        <end position="482"/>
    </location>
</feature>
<evidence type="ECO:0000256" key="3">
    <source>
        <dbReference type="ARBA" id="ARBA00022801"/>
    </source>
</evidence>
<evidence type="ECO:0000259" key="5">
    <source>
        <dbReference type="Pfam" id="PF00561"/>
    </source>
</evidence>
<accession>A0ABS1DQG4</accession>
<comment type="caution">
    <text evidence="6">The sequence shown here is derived from an EMBL/GenBank/DDBJ whole genome shotgun (WGS) entry which is preliminary data.</text>
</comment>
<dbReference type="InterPro" id="IPR000073">
    <property type="entry name" value="AB_hydrolase_1"/>
</dbReference>
<keyword evidence="2 4" id="KW-0732">Signal</keyword>
<dbReference type="InterPro" id="IPR002410">
    <property type="entry name" value="Peptidase_S33"/>
</dbReference>
<keyword evidence="7" id="KW-1185">Reference proteome</keyword>
<dbReference type="GO" id="GO:0008233">
    <property type="term" value="F:peptidase activity"/>
    <property type="evidence" value="ECO:0007669"/>
    <property type="project" value="UniProtKB-KW"/>
</dbReference>
<gene>
    <name evidence="6" type="ORF">CKO43_02425</name>
</gene>
<evidence type="ECO:0000256" key="1">
    <source>
        <dbReference type="ARBA" id="ARBA00010088"/>
    </source>
</evidence>
<name>A0ABS1DQG4_RUBGE</name>
<dbReference type="InterPro" id="IPR029058">
    <property type="entry name" value="AB_hydrolase_fold"/>
</dbReference>
<dbReference type="Proteomes" id="UP001041814">
    <property type="component" value="Unassembled WGS sequence"/>
</dbReference>
<feature type="signal peptide" evidence="4">
    <location>
        <begin position="1"/>
        <end position="23"/>
    </location>
</feature>
<evidence type="ECO:0000256" key="4">
    <source>
        <dbReference type="SAM" id="SignalP"/>
    </source>
</evidence>
<dbReference type="Pfam" id="PF00561">
    <property type="entry name" value="Abhydrolase_1"/>
    <property type="match status" value="1"/>
</dbReference>
<proteinExistence type="inferred from homology"/>
<protein>
    <submittedName>
        <fullName evidence="6">Cysteine protease</fullName>
    </submittedName>
</protein>
<evidence type="ECO:0000313" key="7">
    <source>
        <dbReference type="Proteomes" id="UP001041814"/>
    </source>
</evidence>
<reference evidence="6" key="1">
    <citation type="submission" date="2017-08" db="EMBL/GenBank/DDBJ databases">
        <authorList>
            <person name="Imhoff J.F."/>
            <person name="Rahn T."/>
            <person name="Kuenzel S."/>
            <person name="Neulinger S.C."/>
        </authorList>
    </citation>
    <scope>NUCLEOTIDE SEQUENCE</scope>
    <source>
        <strain evidence="6">IM 151</strain>
    </source>
</reference>
<dbReference type="PANTHER" id="PTHR43248">
    <property type="entry name" value="2-SUCCINYL-6-HYDROXY-2,4-CYCLOHEXADIENE-1-CARBOXYLATE SYNTHASE"/>
    <property type="match status" value="1"/>
</dbReference>
<dbReference type="Gene3D" id="3.40.50.1820">
    <property type="entry name" value="alpha/beta hydrolase"/>
    <property type="match status" value="1"/>
</dbReference>
<keyword evidence="3" id="KW-0378">Hydrolase</keyword>
<evidence type="ECO:0000256" key="2">
    <source>
        <dbReference type="ARBA" id="ARBA00022729"/>
    </source>
</evidence>
<dbReference type="InterPro" id="IPR051601">
    <property type="entry name" value="Serine_prot/Carboxylest_S33"/>
</dbReference>
<dbReference type="GO" id="GO:0006508">
    <property type="term" value="P:proteolysis"/>
    <property type="evidence" value="ECO:0007669"/>
    <property type="project" value="UniProtKB-KW"/>
</dbReference>
<feature type="domain" description="AB hydrolase-1" evidence="5">
    <location>
        <begin position="74"/>
        <end position="434"/>
    </location>
</feature>
<sequence length="482" mass="50314">MSAGVLLRLAALGVALLAGPAWAQTTACRLPGVEHEARCGSIKRPLDPAKPGGPTIVVQYAVLPAQARRPRPDPVLFLAGGPGQGAIDIAGGVERLLGRLGSRRDIVLVDLRGTGRSAALDCDDGDALASMLTEAEPSRRLASLKACRERLQKSPLGDLRFYTTTLAVQDVDAVRRALGAERIDLAGVSYGTRAAIEYQRQFPQAVRRLVLDGVAPPDMVLPAAASLDAQAALDAVLAACELEPGCRARFPALTASWATLLAGLPRQAEVTHPFTGRRQNVLLSRELVLGLVRQALYLPAWSSALPAAISEAAAGRFDGLFGLASAGIDLSGRGIAQGLHFSVICAEDVPRLAPPGEATGRDFGRALADDYAAVCRDWPRGEVPAGFYRMGRSPVAALLLSGSADPVTPPRHGEHTAAALGPLARHVVVPNAGHGTMAIGCVRDAVFRFVDAETDAAALAVDFGCVAKLPRPGAFMPPGAPR</sequence>
<organism evidence="6 7">
    <name type="scientific">Rubrivivax gelatinosus</name>
    <name type="common">Rhodocyclus gelatinosus</name>
    <name type="synonym">Rhodopseudomonas gelatinosa</name>
    <dbReference type="NCBI Taxonomy" id="28068"/>
    <lineage>
        <taxon>Bacteria</taxon>
        <taxon>Pseudomonadati</taxon>
        <taxon>Pseudomonadota</taxon>
        <taxon>Betaproteobacteria</taxon>
        <taxon>Burkholderiales</taxon>
        <taxon>Sphaerotilaceae</taxon>
        <taxon>Rubrivivax</taxon>
    </lineage>
</organism>
<dbReference type="RefSeq" id="WP_200377726.1">
    <property type="nucleotide sequence ID" value="NZ_NRRU01000005.1"/>
</dbReference>
<reference evidence="6" key="2">
    <citation type="journal article" date="2020" name="Microorganisms">
        <title>Osmotic Adaptation and Compatible Solute Biosynthesis of Phototrophic Bacteria as Revealed from Genome Analyses.</title>
        <authorList>
            <person name="Imhoff J.F."/>
            <person name="Rahn T."/>
            <person name="Kunzel S."/>
            <person name="Keller A."/>
            <person name="Neulinger S.C."/>
        </authorList>
    </citation>
    <scope>NUCLEOTIDE SEQUENCE</scope>
    <source>
        <strain evidence="6">IM 151</strain>
    </source>
</reference>
<keyword evidence="6" id="KW-0645">Protease</keyword>
<dbReference type="PANTHER" id="PTHR43248:SF29">
    <property type="entry name" value="TRIPEPTIDYL AMINOPEPTIDASE"/>
    <property type="match status" value="1"/>
</dbReference>
<dbReference type="PRINTS" id="PR00793">
    <property type="entry name" value="PROAMNOPTASE"/>
</dbReference>